<keyword evidence="1" id="KW-0472">Membrane</keyword>
<dbReference type="InParanoid" id="A0A7X0JVS8"/>
<comment type="caution">
    <text evidence="2">The sequence shown here is derived from an EMBL/GenBank/DDBJ whole genome shotgun (WGS) entry which is preliminary data.</text>
</comment>
<keyword evidence="3" id="KW-1185">Reference proteome</keyword>
<gene>
    <name evidence="2" type="ORF">HNR48_002471</name>
</gene>
<dbReference type="RefSeq" id="WP_166846538.1">
    <property type="nucleotide sequence ID" value="NZ_JAAONY010000002.1"/>
</dbReference>
<dbReference type="AlphaFoldDB" id="A0A7X0JVS8"/>
<reference evidence="2 3" key="1">
    <citation type="submission" date="2020-08" db="EMBL/GenBank/DDBJ databases">
        <title>Genomic Encyclopedia of Type Strains, Phase IV (KMG-IV): sequencing the most valuable type-strain genomes for metagenomic binning, comparative biology and taxonomic classification.</title>
        <authorList>
            <person name="Goeker M."/>
        </authorList>
    </citation>
    <scope>NUCLEOTIDE SEQUENCE [LARGE SCALE GENOMIC DNA]</scope>
    <source>
        <strain evidence="2 3">DSM 22368</strain>
    </source>
</reference>
<keyword evidence="1" id="KW-0812">Transmembrane</keyword>
<keyword evidence="1" id="KW-1133">Transmembrane helix</keyword>
<sequence length="126" mass="14534">MEKLDIIIALLVVILTSGLAKFIATAFYRRMSGDTHTRIVNVWISRGEYEMALSEVNKFLQKRPADSHLLWLRAIVYFKQNEWKKARSEFESLITNEPLYGEDALKYVEAIDKQAGESAHINSKEN</sequence>
<evidence type="ECO:0000256" key="1">
    <source>
        <dbReference type="SAM" id="Phobius"/>
    </source>
</evidence>
<dbReference type="Gene3D" id="1.25.40.10">
    <property type="entry name" value="Tetratricopeptide repeat domain"/>
    <property type="match status" value="1"/>
</dbReference>
<name>A0A7X0JVS8_9GAMM</name>
<feature type="transmembrane region" description="Helical" evidence="1">
    <location>
        <begin position="6"/>
        <end position="28"/>
    </location>
</feature>
<protein>
    <submittedName>
        <fullName evidence="2">Tetratricopeptide (TPR) repeat protein</fullName>
    </submittedName>
</protein>
<evidence type="ECO:0000313" key="3">
    <source>
        <dbReference type="Proteomes" id="UP000528457"/>
    </source>
</evidence>
<dbReference type="Proteomes" id="UP000528457">
    <property type="component" value="Unassembled WGS sequence"/>
</dbReference>
<dbReference type="EMBL" id="JACHHT010000002">
    <property type="protein sequence ID" value="MBB6522186.1"/>
    <property type="molecule type" value="Genomic_DNA"/>
</dbReference>
<accession>A0A7X0JVS8</accession>
<dbReference type="InterPro" id="IPR011990">
    <property type="entry name" value="TPR-like_helical_dom_sf"/>
</dbReference>
<proteinExistence type="predicted"/>
<evidence type="ECO:0000313" key="2">
    <source>
        <dbReference type="EMBL" id="MBB6522186.1"/>
    </source>
</evidence>
<organism evidence="2 3">
    <name type="scientific">Pseudoteredinibacter isoporae</name>
    <dbReference type="NCBI Taxonomy" id="570281"/>
    <lineage>
        <taxon>Bacteria</taxon>
        <taxon>Pseudomonadati</taxon>
        <taxon>Pseudomonadota</taxon>
        <taxon>Gammaproteobacteria</taxon>
        <taxon>Cellvibrionales</taxon>
        <taxon>Cellvibrionaceae</taxon>
        <taxon>Pseudoteredinibacter</taxon>
    </lineage>
</organism>
<dbReference type="SUPFAM" id="SSF48452">
    <property type="entry name" value="TPR-like"/>
    <property type="match status" value="1"/>
</dbReference>